<dbReference type="EMBL" id="JAIRBC010000014">
    <property type="protein sequence ID" value="MCG2461218.1"/>
    <property type="molecule type" value="Genomic_DNA"/>
</dbReference>
<organism evidence="2 3">
    <name type="scientific">Cerina litoralis</name>
    <dbReference type="NCBI Taxonomy" id="2874477"/>
    <lineage>
        <taxon>Bacteria</taxon>
        <taxon>Pseudomonadati</taxon>
        <taxon>Bacteroidota</taxon>
        <taxon>Flavobacteriia</taxon>
        <taxon>Flavobacteriales</taxon>
        <taxon>Flavobacteriaceae</taxon>
        <taxon>Cerina</taxon>
    </lineage>
</organism>
<dbReference type="AlphaFoldDB" id="A0AAE3JRD5"/>
<name>A0AAE3JRD5_9FLAO</name>
<keyword evidence="1" id="KW-0732">Signal</keyword>
<comment type="caution">
    <text evidence="2">The sequence shown here is derived from an EMBL/GenBank/DDBJ whole genome shotgun (WGS) entry which is preliminary data.</text>
</comment>
<dbReference type="Proteomes" id="UP001200642">
    <property type="component" value="Unassembled WGS sequence"/>
</dbReference>
<proteinExistence type="predicted"/>
<accession>A0AAE3JRD5</accession>
<reference evidence="2" key="1">
    <citation type="submission" date="2023-02" db="EMBL/GenBank/DDBJ databases">
        <title>Genome of Flavobacteriaceae gen. nov. sp. strain F89.</title>
        <authorList>
            <person name="Wang Y."/>
        </authorList>
    </citation>
    <scope>NUCLEOTIDE SEQUENCE</scope>
    <source>
        <strain evidence="2">F89</strain>
    </source>
</reference>
<evidence type="ECO:0000256" key="1">
    <source>
        <dbReference type="SAM" id="SignalP"/>
    </source>
</evidence>
<evidence type="ECO:0008006" key="4">
    <source>
        <dbReference type="Google" id="ProtNLM"/>
    </source>
</evidence>
<feature type="chain" id="PRO_5042283553" description="Lipoprotein" evidence="1">
    <location>
        <begin position="20"/>
        <end position="174"/>
    </location>
</feature>
<gene>
    <name evidence="2" type="ORF">K8352_10700</name>
</gene>
<protein>
    <recommendedName>
        <fullName evidence="4">Lipoprotein</fullName>
    </recommendedName>
</protein>
<evidence type="ECO:0000313" key="2">
    <source>
        <dbReference type="EMBL" id="MCG2461218.1"/>
    </source>
</evidence>
<feature type="signal peptide" evidence="1">
    <location>
        <begin position="1"/>
        <end position="19"/>
    </location>
</feature>
<keyword evidence="3" id="KW-1185">Reference proteome</keyword>
<evidence type="ECO:0000313" key="3">
    <source>
        <dbReference type="Proteomes" id="UP001200642"/>
    </source>
</evidence>
<dbReference type="RefSeq" id="WP_317902364.1">
    <property type="nucleotide sequence ID" value="NZ_JAIRBC010000014.1"/>
</dbReference>
<sequence length="174" mass="20413">MRKAVFSLFLILLVAGCNGQDAHNNAKDELAQSQKYSDSLSPKPKVEWKVNKKYDENGNVIGYDSIYSWSYSNHGNVPPEMNADSIMQSFRSFSNDNFPSFWEDQDLDHIFPVDSIMKRNFSMDRFFNQGNIKGFPNMDEWMQKMDSLRNKMMENTYPEMMDPHKKMQHKSEKI</sequence>